<evidence type="ECO:0000256" key="3">
    <source>
        <dbReference type="ARBA" id="ARBA00022827"/>
    </source>
</evidence>
<feature type="domain" description="Cryptochrome/DNA photolyase FAD-binding" evidence="5">
    <location>
        <begin position="76"/>
        <end position="210"/>
    </location>
</feature>
<evidence type="ECO:0000256" key="1">
    <source>
        <dbReference type="ARBA" id="ARBA00001974"/>
    </source>
</evidence>
<dbReference type="InterPro" id="IPR036134">
    <property type="entry name" value="Crypto/Photolyase_FAD-like_sf"/>
</dbReference>
<comment type="caution">
    <text evidence="6">The sequence shown here is derived from an EMBL/GenBank/DDBJ whole genome shotgun (WGS) entry which is preliminary data.</text>
</comment>
<dbReference type="RefSeq" id="WP_271433414.1">
    <property type="nucleotide sequence ID" value="NZ_JAQIOY010000007.1"/>
</dbReference>
<protein>
    <submittedName>
        <fullName evidence="6">DNA photolyase</fullName>
    </submittedName>
</protein>
<keyword evidence="7" id="KW-1185">Reference proteome</keyword>
<dbReference type="Pfam" id="PF03441">
    <property type="entry name" value="FAD_binding_7"/>
    <property type="match status" value="1"/>
</dbReference>
<dbReference type="PANTHER" id="PTHR11455:SF9">
    <property type="entry name" value="CRYPTOCHROME CIRCADIAN CLOCK 5 ISOFORM X1"/>
    <property type="match status" value="1"/>
</dbReference>
<keyword evidence="2" id="KW-0285">Flavoprotein</keyword>
<proteinExistence type="predicted"/>
<keyword evidence="3" id="KW-0274">FAD</keyword>
<evidence type="ECO:0000256" key="4">
    <source>
        <dbReference type="SAM" id="MobiDB-lite"/>
    </source>
</evidence>
<evidence type="ECO:0000256" key="2">
    <source>
        <dbReference type="ARBA" id="ARBA00022630"/>
    </source>
</evidence>
<dbReference type="SUPFAM" id="SSF48173">
    <property type="entry name" value="Cryptochrome/photolyase FAD-binding domain"/>
    <property type="match status" value="1"/>
</dbReference>
<dbReference type="Gene3D" id="1.10.579.10">
    <property type="entry name" value="DNA Cyclobutane Dipyrimidine Photolyase, subunit A, domain 3"/>
    <property type="match status" value="1"/>
</dbReference>
<dbReference type="Gene3D" id="1.25.40.80">
    <property type="match status" value="1"/>
</dbReference>
<name>A0ABT4XVR0_9RHOB</name>
<dbReference type="Proteomes" id="UP001210720">
    <property type="component" value="Unassembled WGS sequence"/>
</dbReference>
<dbReference type="EMBL" id="JAQIOY010000007">
    <property type="protein sequence ID" value="MDA7426055.1"/>
    <property type="molecule type" value="Genomic_DNA"/>
</dbReference>
<comment type="cofactor">
    <cofactor evidence="1">
        <name>FAD</name>
        <dbReference type="ChEBI" id="CHEBI:57692"/>
    </cofactor>
</comment>
<sequence length="401" mass="44764">MNAFSPTHTEALRRLSAFVPKAGRDYAAKRNYALGPARHAEAVSVLSPYVRHRLITEEDVLTAVLARHSSKAAEKFIQEVFWRTYWKGWLEMRPSVWTQYQSGLWRAWNQIQTQSGQRNTWEAACKGETGIDCFDSWAHELFQTGYLHNHARMWFASIWVFTLRLPWELGADFFMRHLLDGDAASNTLSWRWVAGLQTRGKHYIARASNISKYTEGQFCPAPGVLNTSADPLPGSEHPPRLAPPQSATLDPSLPTAVLLHEDDLNPGFLAKLGMNVVGAAVLPVQTGQSPLYLAESVLTFRNGAVADMAVRWQERFGQFEVSLPAQDIGAWARDRGAHQFVTPYAPVGPVAEALQQIKGIPVRQVLRDYDASAWPHATAGFFKFKAKIPELLGSMNGLKVA</sequence>
<evidence type="ECO:0000313" key="7">
    <source>
        <dbReference type="Proteomes" id="UP001210720"/>
    </source>
</evidence>
<reference evidence="6 7" key="1">
    <citation type="submission" date="2023-01" db="EMBL/GenBank/DDBJ databases">
        <title>Thalassococcus onchidii sp. nov., isolated from a marine invertebrate from the South China Sea.</title>
        <authorList>
            <person name="Xu S."/>
            <person name="Liu Z."/>
            <person name="Xu Y."/>
        </authorList>
    </citation>
    <scope>NUCLEOTIDE SEQUENCE [LARGE SCALE GENOMIC DNA]</scope>
    <source>
        <strain evidence="6 7">KCTC 32084</strain>
    </source>
</reference>
<gene>
    <name evidence="6" type="ORF">PFY00_15075</name>
</gene>
<accession>A0ABT4XVR0</accession>
<dbReference type="InterPro" id="IPR005101">
    <property type="entry name" value="Cryptochr/Photolyase_FAD-bd"/>
</dbReference>
<dbReference type="InterPro" id="IPR002081">
    <property type="entry name" value="Cryptochrome/DNA_photolyase_1"/>
</dbReference>
<organism evidence="6 7">
    <name type="scientific">Thalassococcus lentus</name>
    <dbReference type="NCBI Taxonomy" id="1210524"/>
    <lineage>
        <taxon>Bacteria</taxon>
        <taxon>Pseudomonadati</taxon>
        <taxon>Pseudomonadota</taxon>
        <taxon>Alphaproteobacteria</taxon>
        <taxon>Rhodobacterales</taxon>
        <taxon>Roseobacteraceae</taxon>
        <taxon>Thalassococcus</taxon>
    </lineage>
</organism>
<evidence type="ECO:0000259" key="5">
    <source>
        <dbReference type="Pfam" id="PF03441"/>
    </source>
</evidence>
<evidence type="ECO:0000313" key="6">
    <source>
        <dbReference type="EMBL" id="MDA7426055.1"/>
    </source>
</evidence>
<dbReference type="PANTHER" id="PTHR11455">
    <property type="entry name" value="CRYPTOCHROME"/>
    <property type="match status" value="1"/>
</dbReference>
<feature type="region of interest" description="Disordered" evidence="4">
    <location>
        <begin position="227"/>
        <end position="246"/>
    </location>
</feature>